<evidence type="ECO:0000313" key="2">
    <source>
        <dbReference type="EMBL" id="KYH25901.1"/>
    </source>
</evidence>
<proteinExistence type="predicted"/>
<gene>
    <name evidence="2" type="ORF">HAPAU_25790</name>
</gene>
<name>A0A151AE17_9EURY</name>
<feature type="region of interest" description="Disordered" evidence="1">
    <location>
        <begin position="1"/>
        <end position="20"/>
    </location>
</feature>
<dbReference type="AlphaFoldDB" id="A0A151AE17"/>
<comment type="caution">
    <text evidence="2">The sequence shown here is derived from an EMBL/GenBank/DDBJ whole genome shotgun (WGS) entry which is preliminary data.</text>
</comment>
<dbReference type="Proteomes" id="UP000075321">
    <property type="component" value="Unassembled WGS sequence"/>
</dbReference>
<evidence type="ECO:0000256" key="1">
    <source>
        <dbReference type="SAM" id="MobiDB-lite"/>
    </source>
</evidence>
<keyword evidence="3" id="KW-1185">Reference proteome</keyword>
<organism evidence="2 3">
    <name type="scientific">Halalkalicoccus paucihalophilus</name>
    <dbReference type="NCBI Taxonomy" id="1008153"/>
    <lineage>
        <taxon>Archaea</taxon>
        <taxon>Methanobacteriati</taxon>
        <taxon>Methanobacteriota</taxon>
        <taxon>Stenosarchaea group</taxon>
        <taxon>Halobacteria</taxon>
        <taxon>Halobacteriales</taxon>
        <taxon>Halococcaceae</taxon>
        <taxon>Halalkalicoccus</taxon>
    </lineage>
</organism>
<dbReference type="PATRIC" id="fig|1008153.3.peg.2628"/>
<dbReference type="EMBL" id="LTAZ01000005">
    <property type="protein sequence ID" value="KYH25901.1"/>
    <property type="molecule type" value="Genomic_DNA"/>
</dbReference>
<sequence>MSDEYVTPATNLPPDPEGDEITLQISDKYIAPRVTFD</sequence>
<evidence type="ECO:0000313" key="3">
    <source>
        <dbReference type="Proteomes" id="UP000075321"/>
    </source>
</evidence>
<reference evidence="2 3" key="1">
    <citation type="submission" date="2016-02" db="EMBL/GenBank/DDBJ databases">
        <title>Genome sequence of Halalkalicoccus paucihalophilus DSM 24557.</title>
        <authorList>
            <person name="Poehlein A."/>
            <person name="Daniel R."/>
        </authorList>
    </citation>
    <scope>NUCLEOTIDE SEQUENCE [LARGE SCALE GENOMIC DNA]</scope>
    <source>
        <strain evidence="2 3">DSM 24557</strain>
    </source>
</reference>
<protein>
    <submittedName>
        <fullName evidence="2">Uncharacterized protein</fullName>
    </submittedName>
</protein>
<accession>A0A151AE17</accession>